<evidence type="ECO:0000313" key="2">
    <source>
        <dbReference type="EMBL" id="KFB53508.1"/>
    </source>
</evidence>
<reference evidence="2 4" key="1">
    <citation type="journal article" date="2014" name="BMC Genomics">
        <title>Genome sequence of Anopheles sinensis provides insight into genetics basis of mosquito competence for malaria parasites.</title>
        <authorList>
            <person name="Zhou D."/>
            <person name="Zhang D."/>
            <person name="Ding G."/>
            <person name="Shi L."/>
            <person name="Hou Q."/>
            <person name="Ye Y."/>
            <person name="Xu Y."/>
            <person name="Zhou H."/>
            <person name="Xiong C."/>
            <person name="Li S."/>
            <person name="Yu J."/>
            <person name="Hong S."/>
            <person name="Yu X."/>
            <person name="Zou P."/>
            <person name="Chen C."/>
            <person name="Chang X."/>
            <person name="Wang W."/>
            <person name="Lv Y."/>
            <person name="Sun Y."/>
            <person name="Ma L."/>
            <person name="Shen B."/>
            <person name="Zhu C."/>
        </authorList>
    </citation>
    <scope>NUCLEOTIDE SEQUENCE [LARGE SCALE GENOMIC DNA]</scope>
</reference>
<proteinExistence type="predicted"/>
<dbReference type="AlphaFoldDB" id="A0A084WTG4"/>
<feature type="compositionally biased region" description="Basic and acidic residues" evidence="1">
    <location>
        <begin position="71"/>
        <end position="85"/>
    </location>
</feature>
<dbReference type="EMBL" id="ATLV01026892">
    <property type="status" value="NOT_ANNOTATED_CDS"/>
    <property type="molecule type" value="Genomic_DNA"/>
</dbReference>
<organism evidence="2">
    <name type="scientific">Anopheles sinensis</name>
    <name type="common">Mosquito</name>
    <dbReference type="NCBI Taxonomy" id="74873"/>
    <lineage>
        <taxon>Eukaryota</taxon>
        <taxon>Metazoa</taxon>
        <taxon>Ecdysozoa</taxon>
        <taxon>Arthropoda</taxon>
        <taxon>Hexapoda</taxon>
        <taxon>Insecta</taxon>
        <taxon>Pterygota</taxon>
        <taxon>Neoptera</taxon>
        <taxon>Endopterygota</taxon>
        <taxon>Diptera</taxon>
        <taxon>Nematocera</taxon>
        <taxon>Culicoidea</taxon>
        <taxon>Culicidae</taxon>
        <taxon>Anophelinae</taxon>
        <taxon>Anopheles</taxon>
    </lineage>
</organism>
<accession>A0A084WTG4</accession>
<keyword evidence="4" id="KW-1185">Reference proteome</keyword>
<evidence type="ECO:0000313" key="4">
    <source>
        <dbReference type="Proteomes" id="UP000030765"/>
    </source>
</evidence>
<dbReference type="EMBL" id="KE525420">
    <property type="protein sequence ID" value="KFB53508.1"/>
    <property type="molecule type" value="Genomic_DNA"/>
</dbReference>
<evidence type="ECO:0000256" key="1">
    <source>
        <dbReference type="SAM" id="MobiDB-lite"/>
    </source>
</evidence>
<protein>
    <submittedName>
        <fullName evidence="2 3">Transposase</fullName>
    </submittedName>
</protein>
<name>A0A084WTG4_ANOSI</name>
<feature type="compositionally biased region" description="Low complexity" evidence="1">
    <location>
        <begin position="53"/>
        <end position="69"/>
    </location>
</feature>
<dbReference type="Proteomes" id="UP000030765">
    <property type="component" value="Unassembled WGS sequence"/>
</dbReference>
<evidence type="ECO:0000313" key="3">
    <source>
        <dbReference type="EnsemblMetazoa" id="ASIC021735-PA"/>
    </source>
</evidence>
<dbReference type="EnsemblMetazoa" id="ASIC021735-RA">
    <property type="protein sequence ID" value="ASIC021735-PA"/>
    <property type="gene ID" value="ASIC021735"/>
</dbReference>
<dbReference type="VEuPathDB" id="VectorBase:ASIC021735"/>
<gene>
    <name evidence="2" type="ORF">ZHAS_00021735</name>
</gene>
<reference evidence="3" key="2">
    <citation type="submission" date="2020-05" db="UniProtKB">
        <authorList>
            <consortium name="EnsemblMetazoa"/>
        </authorList>
    </citation>
    <scope>IDENTIFICATION</scope>
</reference>
<feature type="region of interest" description="Disordered" evidence="1">
    <location>
        <begin position="28"/>
        <end position="85"/>
    </location>
</feature>
<sequence>MLKPIAAVCDARQVLCDPDVLLNKRRKRRPCMSGSTSETAKIQHRSGDDRFGRSSGSDSGCGCRLGKWSSSKKECWSERDVGTVC</sequence>